<reference evidence="3" key="1">
    <citation type="submission" date="2025-08" db="UniProtKB">
        <authorList>
            <consortium name="RefSeq"/>
        </authorList>
    </citation>
    <scope>IDENTIFICATION</scope>
</reference>
<feature type="domain" description="Alpha-2-macroglobulin bait region" evidence="1">
    <location>
        <begin position="9"/>
        <end position="140"/>
    </location>
</feature>
<feature type="non-terminal residue" evidence="3">
    <location>
        <position position="150"/>
    </location>
</feature>
<dbReference type="InterPro" id="IPR050473">
    <property type="entry name" value="A2M/Complement_sys"/>
</dbReference>
<protein>
    <submittedName>
        <fullName evidence="3">Alpha-2-macroglobulin-like</fullName>
    </submittedName>
</protein>
<name>A0A3Q0GIQ1_ALLSI</name>
<organism evidence="2 3">
    <name type="scientific">Alligator sinensis</name>
    <name type="common">Chinese alligator</name>
    <dbReference type="NCBI Taxonomy" id="38654"/>
    <lineage>
        <taxon>Eukaryota</taxon>
        <taxon>Metazoa</taxon>
        <taxon>Chordata</taxon>
        <taxon>Craniata</taxon>
        <taxon>Vertebrata</taxon>
        <taxon>Euteleostomi</taxon>
        <taxon>Archelosauria</taxon>
        <taxon>Archosauria</taxon>
        <taxon>Crocodylia</taxon>
        <taxon>Alligatoridae</taxon>
        <taxon>Alligatorinae</taxon>
        <taxon>Alligator</taxon>
    </lineage>
</organism>
<dbReference type="Gene3D" id="2.60.40.1930">
    <property type="match status" value="1"/>
</dbReference>
<proteinExistence type="predicted"/>
<evidence type="ECO:0000313" key="2">
    <source>
        <dbReference type="Proteomes" id="UP000189705"/>
    </source>
</evidence>
<dbReference type="RefSeq" id="XP_025059536.1">
    <property type="nucleotide sequence ID" value="XM_025203751.1"/>
</dbReference>
<dbReference type="SMART" id="SM01359">
    <property type="entry name" value="A2M_N_2"/>
    <property type="match status" value="1"/>
</dbReference>
<dbReference type="PANTHER" id="PTHR11412">
    <property type="entry name" value="MACROGLOBULIN / COMPLEMENT"/>
    <property type="match status" value="1"/>
</dbReference>
<evidence type="ECO:0000313" key="3">
    <source>
        <dbReference type="RefSeq" id="XP_025059536.1"/>
    </source>
</evidence>
<accession>A0A3Q0GIQ1</accession>
<dbReference type="GeneID" id="102380163"/>
<gene>
    <name evidence="3" type="primary">LOC102380163</name>
</gene>
<evidence type="ECO:0000259" key="1">
    <source>
        <dbReference type="SMART" id="SM01359"/>
    </source>
</evidence>
<dbReference type="KEGG" id="asn:102380163"/>
<dbReference type="Pfam" id="PF07703">
    <property type="entry name" value="A2M_BRD"/>
    <property type="match status" value="1"/>
</dbReference>
<dbReference type="InterPro" id="IPR011625">
    <property type="entry name" value="A2M_N_BRD"/>
</dbReference>
<dbReference type="Proteomes" id="UP000189705">
    <property type="component" value="Unplaced"/>
</dbReference>
<dbReference type="STRING" id="38654.A0A3Q0GIQ1"/>
<dbReference type="InParanoid" id="A0A3Q0GIQ1"/>
<sequence length="150" mass="16228">MRLEDKSFLKIHAQGEVLPCDQTQQLQVEYIIARKALGAETKSLDFYFLVVAKGAIIRSLWKGLDFGEGAELKGSFSIELPVGAELAPSAKVLGYTVLPNGEMAADSTELHMTKCFPNKVQASPGSLCAVRAVDQSVLLMKPEAELSVDT</sequence>
<keyword evidence="2" id="KW-1185">Reference proteome</keyword>
<dbReference type="PANTHER" id="PTHR11412:SF185">
    <property type="entry name" value="ALPHA-2-MACROGLOBULIN-LIKE PROTEIN 1"/>
    <property type="match status" value="1"/>
</dbReference>
<dbReference type="AlphaFoldDB" id="A0A3Q0GIQ1"/>